<reference evidence="1" key="1">
    <citation type="journal article" date="2014" name="Front. Microbiol.">
        <title>High frequency of phylogenetically diverse reductive dehalogenase-homologous genes in deep subseafloor sedimentary metagenomes.</title>
        <authorList>
            <person name="Kawai M."/>
            <person name="Futagami T."/>
            <person name="Toyoda A."/>
            <person name="Takaki Y."/>
            <person name="Nishi S."/>
            <person name="Hori S."/>
            <person name="Arai W."/>
            <person name="Tsubouchi T."/>
            <person name="Morono Y."/>
            <person name="Uchiyama I."/>
            <person name="Ito T."/>
            <person name="Fujiyama A."/>
            <person name="Inagaki F."/>
            <person name="Takami H."/>
        </authorList>
    </citation>
    <scope>NUCLEOTIDE SEQUENCE</scope>
    <source>
        <strain evidence="1">Expedition CK06-06</strain>
    </source>
</reference>
<sequence length="197" mass="22383">MKLRPGRKMGRPAEKKRKKLSTLGLGAFFLLFILKTVLLIAEAGLIDSAEAKESEVPYYFKLSVDSDKHNDYGLTYPVTYQFSIPSGSSNLKAYRKYTESEDWTEITEKMSSDFFNGIEAVRFDYDNNKAYISVAFSDESDDIFLKIASPSGIFAVGAYDGITKYYLFYYLKKSQVTRDEAQCDISFPHQSFCQTGN</sequence>
<name>X1LGE2_9ZZZZ</name>
<dbReference type="EMBL" id="BARV01007001">
    <property type="protein sequence ID" value="GAI18178.1"/>
    <property type="molecule type" value="Genomic_DNA"/>
</dbReference>
<protein>
    <submittedName>
        <fullName evidence="1">Uncharacterized protein</fullName>
    </submittedName>
</protein>
<comment type="caution">
    <text evidence="1">The sequence shown here is derived from an EMBL/GenBank/DDBJ whole genome shotgun (WGS) entry which is preliminary data.</text>
</comment>
<organism evidence="1">
    <name type="scientific">marine sediment metagenome</name>
    <dbReference type="NCBI Taxonomy" id="412755"/>
    <lineage>
        <taxon>unclassified sequences</taxon>
        <taxon>metagenomes</taxon>
        <taxon>ecological metagenomes</taxon>
    </lineage>
</organism>
<gene>
    <name evidence="1" type="ORF">S06H3_14320</name>
</gene>
<proteinExistence type="predicted"/>
<dbReference type="AlphaFoldDB" id="X1LGE2"/>
<accession>X1LGE2</accession>
<evidence type="ECO:0000313" key="1">
    <source>
        <dbReference type="EMBL" id="GAI18178.1"/>
    </source>
</evidence>